<dbReference type="RefSeq" id="WP_119524901.1">
    <property type="nucleotide sequence ID" value="NZ_NRHC01000038.1"/>
</dbReference>
<proteinExistence type="predicted"/>
<evidence type="ECO:0000313" key="1">
    <source>
        <dbReference type="EMBL" id="RIY33125.1"/>
    </source>
</evidence>
<accession>A0A3A1Y682</accession>
<comment type="caution">
    <text evidence="1">The sequence shown here is derived from an EMBL/GenBank/DDBJ whole genome shotgun (WGS) entry which is preliminary data.</text>
</comment>
<dbReference type="EMBL" id="NRHC01000038">
    <property type="protein sequence ID" value="RIY33125.1"/>
    <property type="molecule type" value="Genomic_DNA"/>
</dbReference>
<evidence type="ECO:0000313" key="2">
    <source>
        <dbReference type="Proteomes" id="UP000265691"/>
    </source>
</evidence>
<dbReference type="OrthoDB" id="5678508at2"/>
<organism evidence="1 2">
    <name type="scientific">Psittacicella hinzii</name>
    <dbReference type="NCBI Taxonomy" id="2028575"/>
    <lineage>
        <taxon>Bacteria</taxon>
        <taxon>Pseudomonadati</taxon>
        <taxon>Pseudomonadota</taxon>
        <taxon>Gammaproteobacteria</taxon>
        <taxon>Pasteurellales</taxon>
        <taxon>Psittacicellaceae</taxon>
        <taxon>Psittacicella</taxon>
    </lineage>
</organism>
<dbReference type="Proteomes" id="UP000265691">
    <property type="component" value="Unassembled WGS sequence"/>
</dbReference>
<dbReference type="AlphaFoldDB" id="A0A3A1Y682"/>
<sequence length="201" mass="22884">MSINNLFGVTFELMVNSTLINSLSSTSTKLPNKTFIAKQLNSTPKKLGLTNFEVEDLVVKALDNFNFECNNLFENILQEKNDDSLDDKATIFTREVIKILLKKPNLAHILSCNNCYSKVEFSNKVNDINTSIYFIYKRIFNSLNDKFSSACARIYTDLLNGIFLNISRNIANETHQGLITEIEAEINNEINLLKVLMKKLT</sequence>
<reference evidence="1 2" key="1">
    <citation type="submission" date="2017-08" db="EMBL/GenBank/DDBJ databases">
        <title>Reclassification of Bisgaard taxon 37 and 44.</title>
        <authorList>
            <person name="Christensen H."/>
        </authorList>
    </citation>
    <scope>NUCLEOTIDE SEQUENCE [LARGE SCALE GENOMIC DNA]</scope>
    <source>
        <strain evidence="1 2">B96_3</strain>
    </source>
</reference>
<gene>
    <name evidence="1" type="ORF">CKF54_03490</name>
</gene>
<protein>
    <submittedName>
        <fullName evidence="1">Uncharacterized protein</fullName>
    </submittedName>
</protein>
<name>A0A3A1Y682_9GAMM</name>
<keyword evidence="2" id="KW-1185">Reference proteome</keyword>